<name>A0AAD1UHJ7_EUPCR</name>
<comment type="caution">
    <text evidence="7">The sequence shown here is derived from an EMBL/GenBank/DDBJ whole genome shotgun (WGS) entry which is preliminary data.</text>
</comment>
<dbReference type="GO" id="GO:0006154">
    <property type="term" value="P:adenosine catabolic process"/>
    <property type="evidence" value="ECO:0007669"/>
    <property type="project" value="TreeGrafter"/>
</dbReference>
<evidence type="ECO:0000256" key="1">
    <source>
        <dbReference type="ARBA" id="ARBA00001947"/>
    </source>
</evidence>
<feature type="domain" description="Adenosine deaminase" evidence="6">
    <location>
        <begin position="170"/>
        <end position="462"/>
    </location>
</feature>
<dbReference type="GO" id="GO:0046872">
    <property type="term" value="F:metal ion binding"/>
    <property type="evidence" value="ECO:0007669"/>
    <property type="project" value="UniProtKB-KW"/>
</dbReference>
<keyword evidence="4" id="KW-0660">Purine salvage</keyword>
<evidence type="ECO:0000313" key="7">
    <source>
        <dbReference type="EMBL" id="CAI2366787.1"/>
    </source>
</evidence>
<dbReference type="PANTHER" id="PTHR11409:SF39">
    <property type="entry name" value="ADENOSINE DEAMINASE 2"/>
    <property type="match status" value="1"/>
</dbReference>
<reference evidence="7" key="1">
    <citation type="submission" date="2023-07" db="EMBL/GenBank/DDBJ databases">
        <authorList>
            <consortium name="AG Swart"/>
            <person name="Singh M."/>
            <person name="Singh A."/>
            <person name="Seah K."/>
            <person name="Emmerich C."/>
        </authorList>
    </citation>
    <scope>NUCLEOTIDE SEQUENCE</scope>
    <source>
        <strain evidence="7">DP1</strain>
    </source>
</reference>
<dbReference type="Proteomes" id="UP001295684">
    <property type="component" value="Unassembled WGS sequence"/>
</dbReference>
<evidence type="ECO:0000256" key="2">
    <source>
        <dbReference type="ARBA" id="ARBA00005058"/>
    </source>
</evidence>
<dbReference type="GO" id="GO:0004000">
    <property type="term" value="F:adenosine deaminase activity"/>
    <property type="evidence" value="ECO:0007669"/>
    <property type="project" value="TreeGrafter"/>
</dbReference>
<dbReference type="GO" id="GO:0046103">
    <property type="term" value="P:inosine biosynthetic process"/>
    <property type="evidence" value="ECO:0007669"/>
    <property type="project" value="TreeGrafter"/>
</dbReference>
<comment type="cofactor">
    <cofactor evidence="1">
        <name>Zn(2+)</name>
        <dbReference type="ChEBI" id="CHEBI:29105"/>
    </cofactor>
</comment>
<evidence type="ECO:0000259" key="6">
    <source>
        <dbReference type="Pfam" id="PF00962"/>
    </source>
</evidence>
<accession>A0AAD1UHJ7</accession>
<dbReference type="GO" id="GO:0006166">
    <property type="term" value="P:purine ribonucleoside salvage"/>
    <property type="evidence" value="ECO:0007669"/>
    <property type="project" value="UniProtKB-KW"/>
</dbReference>
<dbReference type="Pfam" id="PF00962">
    <property type="entry name" value="A_deaminase"/>
    <property type="match status" value="1"/>
</dbReference>
<dbReference type="InterPro" id="IPR032466">
    <property type="entry name" value="Metal_Hydrolase"/>
</dbReference>
<sequence>MDPRETHHDSHGDCDHERESIIKEDRKDYFCVDVPELTDEENKANEKFLKIRDELLSDGKLPFLDEYYDSLPVISQSKLYEKLQKMPKGGHLHLHLTASCKIDFLMELSKEDCVYYNEKENKFKIFVDLEPEEGYIKSSEMRENWNKEGTFDEFIRSKILLNEKDLSSKHSSTIWSNFQWKFDLTFDLYNYEKFMEKIILQVMLDSINEKVFVLEFRHIFGCVFNDKHVVVSLQDEIAMFERCLEKAREVEPSFSCRLISCGLKIVGDGHINTQLECCLQGMKETNIIAGYDLVCEEDITPPLTKYKKLIQAAQENSETPLNIYLHAGETCCRDNENLYDAIQMGTKRIGHGFAILNHPHLIDIAREKQICLEVCPVSNLILGYTFDLRWHPAKSLMHRGVPITISADDPGFWNTYGVSLDYCYASLAWDLNLRELKQLAINGIKHAALTDCEKEKQREKFDEEWSKWIEHMNTED</sequence>
<evidence type="ECO:0000313" key="8">
    <source>
        <dbReference type="Proteomes" id="UP001295684"/>
    </source>
</evidence>
<dbReference type="SUPFAM" id="SSF51556">
    <property type="entry name" value="Metallo-dependent hydrolases"/>
    <property type="match status" value="1"/>
</dbReference>
<dbReference type="AlphaFoldDB" id="A0AAD1UHJ7"/>
<dbReference type="EMBL" id="CAMPGE010007870">
    <property type="protein sequence ID" value="CAI2366787.1"/>
    <property type="molecule type" value="Genomic_DNA"/>
</dbReference>
<protein>
    <recommendedName>
        <fullName evidence="6">Adenosine deaminase domain-containing protein</fullName>
    </recommendedName>
</protein>
<keyword evidence="3" id="KW-0479">Metal-binding</keyword>
<evidence type="ECO:0000256" key="5">
    <source>
        <dbReference type="ARBA" id="ARBA00022801"/>
    </source>
</evidence>
<gene>
    <name evidence="7" type="ORF">ECRASSUSDP1_LOCUS8061</name>
</gene>
<organism evidence="7 8">
    <name type="scientific">Euplotes crassus</name>
    <dbReference type="NCBI Taxonomy" id="5936"/>
    <lineage>
        <taxon>Eukaryota</taxon>
        <taxon>Sar</taxon>
        <taxon>Alveolata</taxon>
        <taxon>Ciliophora</taxon>
        <taxon>Intramacronucleata</taxon>
        <taxon>Spirotrichea</taxon>
        <taxon>Hypotrichia</taxon>
        <taxon>Euplotida</taxon>
        <taxon>Euplotidae</taxon>
        <taxon>Moneuplotes</taxon>
    </lineage>
</organism>
<keyword evidence="5" id="KW-0378">Hydrolase</keyword>
<keyword evidence="8" id="KW-1185">Reference proteome</keyword>
<dbReference type="PANTHER" id="PTHR11409">
    <property type="entry name" value="ADENOSINE DEAMINASE"/>
    <property type="match status" value="1"/>
</dbReference>
<dbReference type="InterPro" id="IPR001365">
    <property type="entry name" value="A_deaminase_dom"/>
</dbReference>
<evidence type="ECO:0000256" key="4">
    <source>
        <dbReference type="ARBA" id="ARBA00022726"/>
    </source>
</evidence>
<dbReference type="Gene3D" id="3.20.20.140">
    <property type="entry name" value="Metal-dependent hydrolases"/>
    <property type="match status" value="1"/>
</dbReference>
<dbReference type="InterPro" id="IPR006330">
    <property type="entry name" value="Ado/ade_deaminase"/>
</dbReference>
<proteinExistence type="predicted"/>
<evidence type="ECO:0000256" key="3">
    <source>
        <dbReference type="ARBA" id="ARBA00022723"/>
    </source>
</evidence>
<comment type="pathway">
    <text evidence="2">Purine metabolism; purine nucleoside salvage.</text>
</comment>